<evidence type="ECO:0000256" key="16">
    <source>
        <dbReference type="PIRSR" id="PIRSR006135-2"/>
    </source>
</evidence>
<keyword evidence="11 14" id="KW-0418">Kinase</keyword>
<evidence type="ECO:0000256" key="13">
    <source>
        <dbReference type="ARBA" id="ARBA00023134"/>
    </source>
</evidence>
<gene>
    <name evidence="17" type="primary">cobU</name>
    <name evidence="17" type="ORF">FJU11_12370</name>
</gene>
<dbReference type="InterPro" id="IPR027417">
    <property type="entry name" value="P-loop_NTPase"/>
</dbReference>
<feature type="binding site" evidence="16">
    <location>
        <begin position="12"/>
        <end position="19"/>
    </location>
    <ligand>
        <name>GTP</name>
        <dbReference type="ChEBI" id="CHEBI:37565"/>
    </ligand>
</feature>
<dbReference type="GO" id="GO:0043752">
    <property type="term" value="F:adenosylcobinamide kinase activity"/>
    <property type="evidence" value="ECO:0007669"/>
    <property type="project" value="UniProtKB-EC"/>
</dbReference>
<dbReference type="RefSeq" id="WP_141167377.1">
    <property type="nucleotide sequence ID" value="NZ_VHLH01000023.1"/>
</dbReference>
<evidence type="ECO:0000256" key="6">
    <source>
        <dbReference type="ARBA" id="ARBA00005159"/>
    </source>
</evidence>
<evidence type="ECO:0000256" key="1">
    <source>
        <dbReference type="ARBA" id="ARBA00000312"/>
    </source>
</evidence>
<accession>A0A506TYG5</accession>
<dbReference type="Proteomes" id="UP000320314">
    <property type="component" value="Unassembled WGS sequence"/>
</dbReference>
<evidence type="ECO:0000313" key="18">
    <source>
        <dbReference type="Proteomes" id="UP000320314"/>
    </source>
</evidence>
<reference evidence="17 18" key="1">
    <citation type="submission" date="2019-06" db="EMBL/GenBank/DDBJ databases">
        <authorList>
            <person name="Li M."/>
        </authorList>
    </citation>
    <scope>NUCLEOTIDE SEQUENCE [LARGE SCALE GENOMIC DNA]</scope>
    <source>
        <strain evidence="17 18">BGMRC6574</strain>
    </source>
</reference>
<evidence type="ECO:0000256" key="5">
    <source>
        <dbReference type="ARBA" id="ARBA00004692"/>
    </source>
</evidence>
<sequence length="173" mass="18142">MTARTGTHLVLGGARSGKSAFAERCVAETGLAPLYIATAQALDDEMTERIATHRARRGPAWTTIEAPADLAGTLSAEAGERRILLVDCLTLWLTNRMIAEADMDAEIDALVAAVAALNGPAILVANEVGLGIVPDNAMARRFRDHAGRLNQAIAARADTVTFIAAGLPLTLKG</sequence>
<evidence type="ECO:0000256" key="2">
    <source>
        <dbReference type="ARBA" id="ARBA00000711"/>
    </source>
</evidence>
<keyword evidence="12 14" id="KW-0067">ATP-binding</keyword>
<dbReference type="UniPathway" id="UPA00148">
    <property type="reaction ID" value="UER00236"/>
</dbReference>
<proteinExistence type="inferred from homology"/>
<dbReference type="PIRSF" id="PIRSF006135">
    <property type="entry name" value="CobU"/>
    <property type="match status" value="1"/>
</dbReference>
<comment type="caution">
    <text evidence="17">The sequence shown here is derived from an EMBL/GenBank/DDBJ whole genome shotgun (WGS) entry which is preliminary data.</text>
</comment>
<feature type="binding site" evidence="16">
    <location>
        <position position="87"/>
    </location>
    <ligand>
        <name>GTP</name>
        <dbReference type="ChEBI" id="CHEBI:37565"/>
    </ligand>
</feature>
<dbReference type="EMBL" id="VHLH01000023">
    <property type="protein sequence ID" value="TPW27133.1"/>
    <property type="molecule type" value="Genomic_DNA"/>
</dbReference>
<dbReference type="EC" id="2.7.1.156" evidence="14"/>
<comment type="pathway">
    <text evidence="6 14">Cofactor biosynthesis; adenosylcobalamin biosynthesis; adenosylcobalamin from cob(II)yrinate a,c-diamide: step 5/7.</text>
</comment>
<dbReference type="PANTHER" id="PTHR34848:SF1">
    <property type="entry name" value="BIFUNCTIONAL ADENOSYLCOBALAMIN BIOSYNTHESIS PROTEIN COBU"/>
    <property type="match status" value="1"/>
</dbReference>
<comment type="pathway">
    <text evidence="5 14">Cofactor biosynthesis; adenosylcobalamin biosynthesis; adenosylcobalamin from cob(II)yrinate a,c-diamide: step 6/7.</text>
</comment>
<feature type="binding site" evidence="16">
    <location>
        <begin position="37"/>
        <end position="39"/>
    </location>
    <ligand>
        <name>GTP</name>
        <dbReference type="ChEBI" id="CHEBI:37565"/>
    </ligand>
</feature>
<keyword evidence="13 14" id="KW-0342">GTP-binding</keyword>
<feature type="active site" description="GMP-histidine intermediate" evidence="15">
    <location>
        <position position="53"/>
    </location>
</feature>
<dbReference type="InterPro" id="IPR003203">
    <property type="entry name" value="CobU/CobP"/>
</dbReference>
<dbReference type="NCBIfam" id="NF004469">
    <property type="entry name" value="PRK05800.1"/>
    <property type="match status" value="1"/>
</dbReference>
<evidence type="ECO:0000256" key="11">
    <source>
        <dbReference type="ARBA" id="ARBA00022777"/>
    </source>
</evidence>
<evidence type="ECO:0000256" key="4">
    <source>
        <dbReference type="ARBA" id="ARBA00003889"/>
    </source>
</evidence>
<dbReference type="Gene3D" id="3.40.50.300">
    <property type="entry name" value="P-loop containing nucleotide triphosphate hydrolases"/>
    <property type="match status" value="1"/>
</dbReference>
<organism evidence="17 18">
    <name type="scientific">Pararhizobium mangrovi</name>
    <dbReference type="NCBI Taxonomy" id="2590452"/>
    <lineage>
        <taxon>Bacteria</taxon>
        <taxon>Pseudomonadati</taxon>
        <taxon>Pseudomonadota</taxon>
        <taxon>Alphaproteobacteria</taxon>
        <taxon>Hyphomicrobiales</taxon>
        <taxon>Rhizobiaceae</taxon>
        <taxon>Rhizobium/Agrobacterium group</taxon>
        <taxon>Pararhizobium</taxon>
    </lineage>
</organism>
<evidence type="ECO:0000256" key="12">
    <source>
        <dbReference type="ARBA" id="ARBA00022840"/>
    </source>
</evidence>
<dbReference type="GO" id="GO:0005524">
    <property type="term" value="F:ATP binding"/>
    <property type="evidence" value="ECO:0007669"/>
    <property type="project" value="UniProtKB-UniRule"/>
</dbReference>
<dbReference type="GO" id="GO:0005525">
    <property type="term" value="F:GTP binding"/>
    <property type="evidence" value="ECO:0007669"/>
    <property type="project" value="UniProtKB-UniRule"/>
</dbReference>
<evidence type="ECO:0000256" key="10">
    <source>
        <dbReference type="ARBA" id="ARBA00022741"/>
    </source>
</evidence>
<dbReference type="EC" id="2.7.7.62" evidence="14"/>
<dbReference type="SUPFAM" id="SSF52540">
    <property type="entry name" value="P-loop containing nucleoside triphosphate hydrolases"/>
    <property type="match status" value="1"/>
</dbReference>
<evidence type="ECO:0000256" key="7">
    <source>
        <dbReference type="ARBA" id="ARBA00007490"/>
    </source>
</evidence>
<feature type="binding site" evidence="16">
    <location>
        <position position="65"/>
    </location>
    <ligand>
        <name>GTP</name>
        <dbReference type="ChEBI" id="CHEBI:37565"/>
    </ligand>
</feature>
<evidence type="ECO:0000256" key="9">
    <source>
        <dbReference type="ARBA" id="ARBA00022679"/>
    </source>
</evidence>
<dbReference type="AlphaFoldDB" id="A0A506TYG5"/>
<dbReference type="GO" id="GO:0009236">
    <property type="term" value="P:cobalamin biosynthetic process"/>
    <property type="evidence" value="ECO:0007669"/>
    <property type="project" value="UniProtKB-UniRule"/>
</dbReference>
<keyword evidence="17" id="KW-0548">Nucleotidyltransferase</keyword>
<evidence type="ECO:0000256" key="15">
    <source>
        <dbReference type="PIRSR" id="PIRSR006135-1"/>
    </source>
</evidence>
<comment type="catalytic activity">
    <reaction evidence="3">
        <text>adenosylcob(III)inamide + GTP = adenosylcob(III)inamide phosphate + GDP + H(+)</text>
        <dbReference type="Rhea" id="RHEA:15765"/>
        <dbReference type="ChEBI" id="CHEBI:2480"/>
        <dbReference type="ChEBI" id="CHEBI:15378"/>
        <dbReference type="ChEBI" id="CHEBI:37565"/>
        <dbReference type="ChEBI" id="CHEBI:58189"/>
        <dbReference type="ChEBI" id="CHEBI:58502"/>
        <dbReference type="EC" id="2.7.1.156"/>
    </reaction>
</comment>
<comment type="catalytic activity">
    <reaction evidence="1 14">
        <text>adenosylcob(III)inamide + ATP = adenosylcob(III)inamide phosphate + ADP + H(+)</text>
        <dbReference type="Rhea" id="RHEA:15769"/>
        <dbReference type="ChEBI" id="CHEBI:2480"/>
        <dbReference type="ChEBI" id="CHEBI:15378"/>
        <dbReference type="ChEBI" id="CHEBI:30616"/>
        <dbReference type="ChEBI" id="CHEBI:58502"/>
        <dbReference type="ChEBI" id="CHEBI:456216"/>
        <dbReference type="EC" id="2.7.1.156"/>
    </reaction>
</comment>
<dbReference type="GO" id="GO:0008820">
    <property type="term" value="F:cobinamide phosphate guanylyltransferase activity"/>
    <property type="evidence" value="ECO:0007669"/>
    <property type="project" value="UniProtKB-UniRule"/>
</dbReference>
<name>A0A506TYG5_9HYPH</name>
<evidence type="ECO:0000313" key="17">
    <source>
        <dbReference type="EMBL" id="TPW27133.1"/>
    </source>
</evidence>
<evidence type="ECO:0000256" key="14">
    <source>
        <dbReference type="PIRNR" id="PIRNR006135"/>
    </source>
</evidence>
<dbReference type="Pfam" id="PF02283">
    <property type="entry name" value="CobU"/>
    <property type="match status" value="1"/>
</dbReference>
<dbReference type="PANTHER" id="PTHR34848">
    <property type="match status" value="1"/>
</dbReference>
<dbReference type="CDD" id="cd00544">
    <property type="entry name" value="CobU"/>
    <property type="match status" value="1"/>
</dbReference>
<evidence type="ECO:0000256" key="8">
    <source>
        <dbReference type="ARBA" id="ARBA00022573"/>
    </source>
</evidence>
<keyword evidence="10 14" id="KW-0547">Nucleotide-binding</keyword>
<keyword evidence="18" id="KW-1185">Reference proteome</keyword>
<comment type="catalytic activity">
    <reaction evidence="2 14">
        <text>adenosylcob(III)inamide phosphate + GTP + H(+) = adenosylcob(III)inamide-GDP + diphosphate</text>
        <dbReference type="Rhea" id="RHEA:22712"/>
        <dbReference type="ChEBI" id="CHEBI:15378"/>
        <dbReference type="ChEBI" id="CHEBI:33019"/>
        <dbReference type="ChEBI" id="CHEBI:37565"/>
        <dbReference type="ChEBI" id="CHEBI:58502"/>
        <dbReference type="ChEBI" id="CHEBI:60487"/>
        <dbReference type="EC" id="2.7.7.62"/>
    </reaction>
</comment>
<dbReference type="OrthoDB" id="9788370at2"/>
<keyword evidence="8 14" id="KW-0169">Cobalamin biosynthesis</keyword>
<protein>
    <recommendedName>
        <fullName evidence="14">Bifunctional adenosylcobalamin biosynthesis protein</fullName>
        <ecNumber evidence="14">2.7.1.156</ecNumber>
        <ecNumber evidence="14">2.7.7.62</ecNumber>
    </recommendedName>
</protein>
<keyword evidence="9 14" id="KW-0808">Transferase</keyword>
<comment type="function">
    <text evidence="4 14">Catalyzes ATP-dependent phosphorylation of adenosylcobinamide and addition of GMP to adenosylcobinamide phosphate.</text>
</comment>
<comment type="similarity">
    <text evidence="7 14">Belongs to the CobU/CobP family.</text>
</comment>
<feature type="binding site" evidence="16">
    <location>
        <begin position="54"/>
        <end position="57"/>
    </location>
    <ligand>
        <name>GTP</name>
        <dbReference type="ChEBI" id="CHEBI:37565"/>
    </ligand>
</feature>
<evidence type="ECO:0000256" key="3">
    <source>
        <dbReference type="ARBA" id="ARBA00001522"/>
    </source>
</evidence>